<dbReference type="InterPro" id="IPR003717">
    <property type="entry name" value="RecO"/>
</dbReference>
<dbReference type="Pfam" id="PF11967">
    <property type="entry name" value="RecO_N"/>
    <property type="match status" value="1"/>
</dbReference>
<evidence type="ECO:0000313" key="10">
    <source>
        <dbReference type="Proteomes" id="UP000004057"/>
    </source>
</evidence>
<dbReference type="Gene3D" id="1.20.1440.120">
    <property type="entry name" value="Recombination protein O, C-terminal domain"/>
    <property type="match status" value="1"/>
</dbReference>
<comment type="caution">
    <text evidence="9">The sequence shown here is derived from an EMBL/GenBank/DDBJ whole genome shotgun (WGS) entry which is preliminary data.</text>
</comment>
<evidence type="ECO:0000256" key="6">
    <source>
        <dbReference type="ARBA" id="ARBA00033409"/>
    </source>
</evidence>
<protein>
    <recommendedName>
        <fullName evidence="2 7">DNA repair protein RecO</fullName>
    </recommendedName>
    <alternativeName>
        <fullName evidence="6 7">Recombination protein O</fullName>
    </alternativeName>
</protein>
<dbReference type="AlphaFoldDB" id="A0AAI9X0J1"/>
<dbReference type="GO" id="GO:0043590">
    <property type="term" value="C:bacterial nucleoid"/>
    <property type="evidence" value="ECO:0007669"/>
    <property type="project" value="TreeGrafter"/>
</dbReference>
<keyword evidence="5 7" id="KW-0234">DNA repair</keyword>
<dbReference type="SUPFAM" id="SSF50249">
    <property type="entry name" value="Nucleic acid-binding proteins"/>
    <property type="match status" value="1"/>
</dbReference>
<dbReference type="Gene3D" id="2.40.50.140">
    <property type="entry name" value="Nucleic acid-binding proteins"/>
    <property type="match status" value="1"/>
</dbReference>
<dbReference type="HAMAP" id="MF_00201">
    <property type="entry name" value="RecO"/>
    <property type="match status" value="1"/>
</dbReference>
<comment type="similarity">
    <text evidence="1 7">Belongs to the RecO family.</text>
</comment>
<dbReference type="GO" id="GO:0006302">
    <property type="term" value="P:double-strand break repair"/>
    <property type="evidence" value="ECO:0007669"/>
    <property type="project" value="TreeGrafter"/>
</dbReference>
<evidence type="ECO:0000256" key="4">
    <source>
        <dbReference type="ARBA" id="ARBA00023172"/>
    </source>
</evidence>
<evidence type="ECO:0000256" key="1">
    <source>
        <dbReference type="ARBA" id="ARBA00007452"/>
    </source>
</evidence>
<evidence type="ECO:0000256" key="3">
    <source>
        <dbReference type="ARBA" id="ARBA00022763"/>
    </source>
</evidence>
<proteinExistence type="inferred from homology"/>
<dbReference type="PANTHER" id="PTHR33991">
    <property type="entry name" value="DNA REPAIR PROTEIN RECO"/>
    <property type="match status" value="1"/>
</dbReference>
<evidence type="ECO:0000313" key="9">
    <source>
        <dbReference type="EMBL" id="KAI92212.1"/>
    </source>
</evidence>
<dbReference type="PANTHER" id="PTHR33991:SF1">
    <property type="entry name" value="DNA REPAIR PROTEIN RECO"/>
    <property type="match status" value="1"/>
</dbReference>
<gene>
    <name evidence="7" type="primary">recO</name>
    <name evidence="9" type="ORF">SPM_005635</name>
</gene>
<dbReference type="GO" id="GO:0006310">
    <property type="term" value="P:DNA recombination"/>
    <property type="evidence" value="ECO:0007669"/>
    <property type="project" value="UniProtKB-UniRule"/>
</dbReference>
<dbReference type="InterPro" id="IPR042242">
    <property type="entry name" value="RecO_C"/>
</dbReference>
<keyword evidence="4 7" id="KW-0233">DNA recombination</keyword>
<sequence length="248" mass="28941">MAQKLTGIVLNKQPYDDNSAIVTILSKELGKLAFFAPGVQKITSKNQYAVQFLATSEFEIFLSYHNNKLSKLKTGNLLRTRIKLAQNYDDYLLATLICEIAEQAVADRQPDNALYELLTTTLDNLVAWEDNLSIVIAFMFRTLKWYGLEWNFTMCKRCGSKQHIKTISFLEEGYLCKNCLLPRDYLFPIELVKVFNSNFHTNFYFHNKINIKVLIILFKMLCEYYLTKVGIFSCSIYEMRQKSIYFKE</sequence>
<name>A0AAI9X0J1_SPIME</name>
<evidence type="ECO:0000256" key="7">
    <source>
        <dbReference type="HAMAP-Rule" id="MF_00201"/>
    </source>
</evidence>
<accession>A0AAI9X0J1</accession>
<dbReference type="Pfam" id="PF02565">
    <property type="entry name" value="RecO_C"/>
    <property type="match status" value="1"/>
</dbReference>
<feature type="domain" description="DNA replication/recombination mediator RecO N-terminal" evidence="8">
    <location>
        <begin position="1"/>
        <end position="80"/>
    </location>
</feature>
<dbReference type="SUPFAM" id="SSF57863">
    <property type="entry name" value="ArfGap/RecO-like zinc finger"/>
    <property type="match status" value="1"/>
</dbReference>
<reference evidence="9 10" key="1">
    <citation type="journal article" date="2012" name="J. Proteome Res.">
        <title>Application of Spiroplasma melliferum proteogenomic profiling for the discovery of virulence factors and pathogenicity mechanisms in host-associated spiroplasmas.</title>
        <authorList>
            <person name="Alexeev D."/>
            <person name="Kostrjukova E."/>
            <person name="Aliper A."/>
            <person name="Popenko A."/>
            <person name="Bazaleev N."/>
            <person name="Tyakht A."/>
            <person name="Selezneva O."/>
            <person name="Akopian T."/>
            <person name="Prichodko E."/>
            <person name="Kondratov I."/>
            <person name="Chukin M."/>
            <person name="Demina I."/>
            <person name="Galyamina M."/>
            <person name="Kamashev D."/>
            <person name="Vanyushkina A."/>
            <person name="Ladygina V."/>
            <person name="Levitskii S."/>
            <person name="Lazarev V."/>
            <person name="Govorun V."/>
        </authorList>
    </citation>
    <scope>NUCLEOTIDE SEQUENCE [LARGE SCALE GENOMIC DNA]</scope>
    <source>
        <strain evidence="9 10">KC3</strain>
    </source>
</reference>
<dbReference type="InterPro" id="IPR022572">
    <property type="entry name" value="DNA_rep/recomb_RecO_N"/>
</dbReference>
<dbReference type="InterPro" id="IPR037278">
    <property type="entry name" value="ARFGAP/RecO"/>
</dbReference>
<dbReference type="EMBL" id="AGBZ02000004">
    <property type="protein sequence ID" value="KAI92212.1"/>
    <property type="molecule type" value="Genomic_DNA"/>
</dbReference>
<evidence type="ECO:0000259" key="8">
    <source>
        <dbReference type="Pfam" id="PF11967"/>
    </source>
</evidence>
<organism evidence="9 10">
    <name type="scientific">Spiroplasma melliferum KC3</name>
    <dbReference type="NCBI Taxonomy" id="570509"/>
    <lineage>
        <taxon>Bacteria</taxon>
        <taxon>Bacillati</taxon>
        <taxon>Mycoplasmatota</taxon>
        <taxon>Mollicutes</taxon>
        <taxon>Entomoplasmatales</taxon>
        <taxon>Spiroplasmataceae</taxon>
        <taxon>Spiroplasma</taxon>
    </lineage>
</organism>
<comment type="function">
    <text evidence="7">Involved in DNA repair and RecF pathway recombination.</text>
</comment>
<evidence type="ECO:0000256" key="2">
    <source>
        <dbReference type="ARBA" id="ARBA00021310"/>
    </source>
</evidence>
<dbReference type="Proteomes" id="UP000004057">
    <property type="component" value="Unassembled WGS sequence"/>
</dbReference>
<evidence type="ECO:0000256" key="5">
    <source>
        <dbReference type="ARBA" id="ARBA00023204"/>
    </source>
</evidence>
<keyword evidence="3 7" id="KW-0227">DNA damage</keyword>
<dbReference type="InterPro" id="IPR012340">
    <property type="entry name" value="NA-bd_OB-fold"/>
</dbReference>
<dbReference type="NCBIfam" id="TIGR00613">
    <property type="entry name" value="reco"/>
    <property type="match status" value="1"/>
</dbReference>
<dbReference type="RefSeq" id="WP_004028574.1">
    <property type="nucleotide sequence ID" value="NZ_AGBZ02000004.1"/>
</dbReference>